<evidence type="ECO:0000256" key="1">
    <source>
        <dbReference type="SAM" id="MobiDB-lite"/>
    </source>
</evidence>
<comment type="caution">
    <text evidence="2">The sequence shown here is derived from an EMBL/GenBank/DDBJ whole genome shotgun (WGS) entry which is preliminary data.</text>
</comment>
<feature type="compositionally biased region" description="Low complexity" evidence="1">
    <location>
        <begin position="1"/>
        <end position="12"/>
    </location>
</feature>
<sequence>MDSASSSSARAAPLSMGPNSTKSMPQSTAKRDETTHLQAPKRKHQHDHDPGEPSKLPRVEAADEVEVEEEDEDEEEEEQEEEKKEREREREEEPSHWRAVMFFHDMIQDPANTAPKYNDMDREQKLIFALGARNLYLATAKGATVRERDRQILKSMLDVMDEIENPVAVDGLDFKVSFYPTKRYSQLRRVEELDKRIDERCEVRNYFAQLVSTPRVFAVFAKPE</sequence>
<organism evidence="2 3">
    <name type="scientific">Conoideocrella luteorostrata</name>
    <dbReference type="NCBI Taxonomy" id="1105319"/>
    <lineage>
        <taxon>Eukaryota</taxon>
        <taxon>Fungi</taxon>
        <taxon>Dikarya</taxon>
        <taxon>Ascomycota</taxon>
        <taxon>Pezizomycotina</taxon>
        <taxon>Sordariomycetes</taxon>
        <taxon>Hypocreomycetidae</taxon>
        <taxon>Hypocreales</taxon>
        <taxon>Clavicipitaceae</taxon>
        <taxon>Conoideocrella</taxon>
    </lineage>
</organism>
<dbReference type="EMBL" id="JASWJB010000067">
    <property type="protein sequence ID" value="KAK2601926.1"/>
    <property type="molecule type" value="Genomic_DNA"/>
</dbReference>
<dbReference type="AlphaFoldDB" id="A0AAJ0CU42"/>
<feature type="compositionally biased region" description="Basic and acidic residues" evidence="1">
    <location>
        <begin position="46"/>
        <end position="61"/>
    </location>
</feature>
<reference evidence="2" key="1">
    <citation type="submission" date="2023-06" db="EMBL/GenBank/DDBJ databases">
        <title>Conoideocrella luteorostrata (Hypocreales: Clavicipitaceae), a potential biocontrol fungus for elongate hemlock scale in United States Christmas tree production areas.</title>
        <authorList>
            <person name="Barrett H."/>
            <person name="Lovett B."/>
            <person name="Macias A.M."/>
            <person name="Stajich J.E."/>
            <person name="Kasson M.T."/>
        </authorList>
    </citation>
    <scope>NUCLEOTIDE SEQUENCE</scope>
    <source>
        <strain evidence="2">ARSEF 14590</strain>
    </source>
</reference>
<proteinExistence type="predicted"/>
<keyword evidence="3" id="KW-1185">Reference proteome</keyword>
<feature type="compositionally biased region" description="Basic and acidic residues" evidence="1">
    <location>
        <begin position="81"/>
        <end position="96"/>
    </location>
</feature>
<feature type="compositionally biased region" description="Polar residues" evidence="1">
    <location>
        <begin position="17"/>
        <end position="28"/>
    </location>
</feature>
<accession>A0AAJ0CU42</accession>
<evidence type="ECO:0000313" key="3">
    <source>
        <dbReference type="Proteomes" id="UP001251528"/>
    </source>
</evidence>
<dbReference type="Proteomes" id="UP001251528">
    <property type="component" value="Unassembled WGS sequence"/>
</dbReference>
<feature type="compositionally biased region" description="Acidic residues" evidence="1">
    <location>
        <begin position="62"/>
        <end position="80"/>
    </location>
</feature>
<evidence type="ECO:0000313" key="2">
    <source>
        <dbReference type="EMBL" id="KAK2601926.1"/>
    </source>
</evidence>
<protein>
    <submittedName>
        <fullName evidence="2">Uncharacterized protein</fullName>
    </submittedName>
</protein>
<name>A0AAJ0CU42_9HYPO</name>
<feature type="region of interest" description="Disordered" evidence="1">
    <location>
        <begin position="1"/>
        <end position="96"/>
    </location>
</feature>
<gene>
    <name evidence="2" type="ORF">QQS21_004517</name>
</gene>